<gene>
    <name evidence="1" type="ORF">V7S43_006120</name>
</gene>
<sequence length="100" mass="11393">MRKNAVVFVDGYIKDRDDSVLDPCGLWQAEDMECRRLGIVSSMLSMGKDYRPDRFNKIDSNIASSLESLAISPPMVSEDIPGEVYALQRFILPSWTLEEY</sequence>
<keyword evidence="2" id="KW-1185">Reference proteome</keyword>
<organism evidence="1 2">
    <name type="scientific">Phytophthora oleae</name>
    <dbReference type="NCBI Taxonomy" id="2107226"/>
    <lineage>
        <taxon>Eukaryota</taxon>
        <taxon>Sar</taxon>
        <taxon>Stramenopiles</taxon>
        <taxon>Oomycota</taxon>
        <taxon>Peronosporomycetes</taxon>
        <taxon>Peronosporales</taxon>
        <taxon>Peronosporaceae</taxon>
        <taxon>Phytophthora</taxon>
    </lineage>
</organism>
<comment type="caution">
    <text evidence="1">The sequence shown here is derived from an EMBL/GenBank/DDBJ whole genome shotgun (WGS) entry which is preliminary data.</text>
</comment>
<evidence type="ECO:0000313" key="1">
    <source>
        <dbReference type="EMBL" id="KAL3668827.1"/>
    </source>
</evidence>
<proteinExistence type="predicted"/>
<accession>A0ABD3FSC5</accession>
<dbReference type="Proteomes" id="UP001632037">
    <property type="component" value="Unassembled WGS sequence"/>
</dbReference>
<protein>
    <submittedName>
        <fullName evidence="1">Uncharacterized protein</fullName>
    </submittedName>
</protein>
<name>A0ABD3FSC5_9STRA</name>
<dbReference type="AlphaFoldDB" id="A0ABD3FSC5"/>
<dbReference type="EMBL" id="JBIMZQ010000010">
    <property type="protein sequence ID" value="KAL3668827.1"/>
    <property type="molecule type" value="Genomic_DNA"/>
</dbReference>
<evidence type="ECO:0000313" key="2">
    <source>
        <dbReference type="Proteomes" id="UP001632037"/>
    </source>
</evidence>
<reference evidence="1 2" key="1">
    <citation type="submission" date="2024-09" db="EMBL/GenBank/DDBJ databases">
        <title>Genome sequencing and assembly of Phytophthora oleae, isolate VK10A, causative agent of rot of olive drupes.</title>
        <authorList>
            <person name="Conti Taguali S."/>
            <person name="Riolo M."/>
            <person name="La Spada F."/>
            <person name="Cacciola S.O."/>
            <person name="Dionisio G."/>
        </authorList>
    </citation>
    <scope>NUCLEOTIDE SEQUENCE [LARGE SCALE GENOMIC DNA]</scope>
    <source>
        <strain evidence="1 2">VK10A</strain>
    </source>
</reference>